<evidence type="ECO:0000256" key="2">
    <source>
        <dbReference type="ARBA" id="ARBA00022448"/>
    </source>
</evidence>
<dbReference type="InterPro" id="IPR047200">
    <property type="entry name" value="MFS_YcaD-like"/>
</dbReference>
<evidence type="ECO:0000256" key="6">
    <source>
        <dbReference type="ARBA" id="ARBA00023136"/>
    </source>
</evidence>
<accession>A0A177XXL9</accession>
<keyword evidence="5 7" id="KW-1133">Transmembrane helix</keyword>
<keyword evidence="3" id="KW-1003">Cell membrane</keyword>
<evidence type="ECO:0000313" key="10">
    <source>
        <dbReference type="Proteomes" id="UP000078406"/>
    </source>
</evidence>
<feature type="transmembrane region" description="Helical" evidence="7">
    <location>
        <begin position="357"/>
        <end position="376"/>
    </location>
</feature>
<comment type="subcellular location">
    <subcellularLocation>
        <location evidence="1">Cell membrane</location>
        <topology evidence="1">Multi-pass membrane protein</topology>
    </subcellularLocation>
</comment>
<feature type="transmembrane region" description="Helical" evidence="7">
    <location>
        <begin position="325"/>
        <end position="351"/>
    </location>
</feature>
<feature type="transmembrane region" description="Helical" evidence="7">
    <location>
        <begin position="267"/>
        <end position="286"/>
    </location>
</feature>
<dbReference type="InterPro" id="IPR036259">
    <property type="entry name" value="MFS_trans_sf"/>
</dbReference>
<feature type="transmembrane region" description="Helical" evidence="7">
    <location>
        <begin position="96"/>
        <end position="121"/>
    </location>
</feature>
<feature type="transmembrane region" description="Helical" evidence="7">
    <location>
        <begin position="232"/>
        <end position="255"/>
    </location>
</feature>
<reference evidence="9 10" key="1">
    <citation type="journal article" date="2016" name="Syst. Appl. Microbiol.">
        <title>Vibrio bivalvicida sp. nov., a novel larval pathogen for bivalve molluscs reared in a hatchery.</title>
        <authorList>
            <person name="Dubert J."/>
            <person name="Romalde J.L."/>
            <person name="Prado S."/>
            <person name="Barja J.L."/>
        </authorList>
    </citation>
    <scope>NUCLEOTIDE SEQUENCE [LARGE SCALE GENOMIC DNA]</scope>
    <source>
        <strain evidence="9 10">605</strain>
    </source>
</reference>
<feature type="transmembrane region" description="Helical" evidence="7">
    <location>
        <begin position="70"/>
        <end position="90"/>
    </location>
</feature>
<dbReference type="RefSeq" id="WP_054961829.1">
    <property type="nucleotide sequence ID" value="NZ_LLEI02000043.1"/>
</dbReference>
<organism evidence="9 10">
    <name type="scientific">Vibrio bivalvicida</name>
    <dbReference type="NCBI Taxonomy" id="1276888"/>
    <lineage>
        <taxon>Bacteria</taxon>
        <taxon>Pseudomonadati</taxon>
        <taxon>Pseudomonadota</taxon>
        <taxon>Gammaproteobacteria</taxon>
        <taxon>Vibrionales</taxon>
        <taxon>Vibrionaceae</taxon>
        <taxon>Vibrio</taxon>
        <taxon>Vibrio oreintalis group</taxon>
    </lineage>
</organism>
<evidence type="ECO:0000256" key="4">
    <source>
        <dbReference type="ARBA" id="ARBA00022692"/>
    </source>
</evidence>
<gene>
    <name evidence="9" type="ORF">APB76_15370</name>
</gene>
<evidence type="ECO:0000256" key="7">
    <source>
        <dbReference type="SAM" id="Phobius"/>
    </source>
</evidence>
<dbReference type="EMBL" id="LLEI02000043">
    <property type="protein sequence ID" value="OAJ93338.1"/>
    <property type="molecule type" value="Genomic_DNA"/>
</dbReference>
<dbReference type="Pfam" id="PF07690">
    <property type="entry name" value="MFS_1"/>
    <property type="match status" value="1"/>
</dbReference>
<name>A0A177XXL9_9VIBR</name>
<dbReference type="AlphaFoldDB" id="A0A177XXL9"/>
<keyword evidence="6 7" id="KW-0472">Membrane</keyword>
<dbReference type="SUPFAM" id="SSF103473">
    <property type="entry name" value="MFS general substrate transporter"/>
    <property type="match status" value="1"/>
</dbReference>
<evidence type="ECO:0000259" key="8">
    <source>
        <dbReference type="PROSITE" id="PS50850"/>
    </source>
</evidence>
<proteinExistence type="predicted"/>
<dbReference type="InterPro" id="IPR011701">
    <property type="entry name" value="MFS"/>
</dbReference>
<feature type="transmembrane region" description="Helical" evidence="7">
    <location>
        <begin position="204"/>
        <end position="226"/>
    </location>
</feature>
<dbReference type="CDD" id="cd17477">
    <property type="entry name" value="MFS_YcaD_like"/>
    <property type="match status" value="1"/>
</dbReference>
<dbReference type="PANTHER" id="PTHR23521">
    <property type="entry name" value="TRANSPORTER MFS SUPERFAMILY"/>
    <property type="match status" value="1"/>
</dbReference>
<dbReference type="PROSITE" id="PS50850">
    <property type="entry name" value="MFS"/>
    <property type="match status" value="1"/>
</dbReference>
<dbReference type="GO" id="GO:0005886">
    <property type="term" value="C:plasma membrane"/>
    <property type="evidence" value="ECO:0007669"/>
    <property type="project" value="UniProtKB-SubCell"/>
</dbReference>
<feature type="domain" description="Major facilitator superfamily (MFS) profile" evidence="8">
    <location>
        <begin position="9"/>
        <end position="381"/>
    </location>
</feature>
<keyword evidence="2" id="KW-0813">Transport</keyword>
<sequence>MTLTATLRPLTLLFISSFLLMSSHGLSGILLPVKLADEQVGVQSIGFVLSMYSVGFLLGAIIGKRVLRQIGLVRTFAMCGSLGASAILIMGLSSEIWLWAIMRAVMGFCIACATATLDTWFNSVSTESNRGKILAVNQVVILSAITLGQFGLALAPPSETTLFILCGVLFSISVSPVVFVSHFEPQIEQTESIPLKDIYTLSPLGFMTCFVCGILYSTIANMLPVYADRQGITGFELSVFMGAATAGGILLQLPMGYLSDIFERRKVILAGCFVLAIASFSLPVSMQYQWQIAPLILVAMTMGLIACLYPLSISETFDRALKAQLVPVLSGLLCVYAIGSIIGPFSAAMIMERFEDSALFGFLIFVDLGLIVFTVYRMSVRQALPVEEQESFVMHTPASIHEDLDPRTEYQDYSLYVDEAWEQVESLAKEHPSKAIALIRGLSNQNPEWAASLAEKAAQLDNIDTVVLFRSLTLTNPDLSVEIAKKLAESEPDQVDEIVEWLIEKEPENTMQILVAISDAMEEQPNNLVETLAEQSPEKLAEFSQELVANMVETNQNLRLADREESDINESVEEFISTIAESAPEQVEEITQLVEQSIQEHEEQINPDTP</sequence>
<dbReference type="Gene3D" id="1.20.1250.20">
    <property type="entry name" value="MFS general substrate transporter like domains"/>
    <property type="match status" value="2"/>
</dbReference>
<dbReference type="InterPro" id="IPR020846">
    <property type="entry name" value="MFS_dom"/>
</dbReference>
<dbReference type="Proteomes" id="UP000078406">
    <property type="component" value="Unassembled WGS sequence"/>
</dbReference>
<comment type="caution">
    <text evidence="9">The sequence shown here is derived from an EMBL/GenBank/DDBJ whole genome shotgun (WGS) entry which is preliminary data.</text>
</comment>
<evidence type="ECO:0000256" key="3">
    <source>
        <dbReference type="ARBA" id="ARBA00022475"/>
    </source>
</evidence>
<keyword evidence="4 7" id="KW-0812">Transmembrane</keyword>
<feature type="transmembrane region" description="Helical" evidence="7">
    <location>
        <begin position="44"/>
        <end position="63"/>
    </location>
</feature>
<protein>
    <submittedName>
        <fullName evidence="9">MFS transporter</fullName>
    </submittedName>
</protein>
<feature type="transmembrane region" description="Helical" evidence="7">
    <location>
        <begin position="161"/>
        <end position="183"/>
    </location>
</feature>
<feature type="transmembrane region" description="Helical" evidence="7">
    <location>
        <begin position="292"/>
        <end position="313"/>
    </location>
</feature>
<evidence type="ECO:0000256" key="5">
    <source>
        <dbReference type="ARBA" id="ARBA00022989"/>
    </source>
</evidence>
<evidence type="ECO:0000256" key="1">
    <source>
        <dbReference type="ARBA" id="ARBA00004651"/>
    </source>
</evidence>
<feature type="transmembrane region" description="Helical" evidence="7">
    <location>
        <begin position="133"/>
        <end position="155"/>
    </location>
</feature>
<dbReference type="PANTHER" id="PTHR23521:SF2">
    <property type="entry name" value="TRANSPORTER MFS SUPERFAMILY"/>
    <property type="match status" value="1"/>
</dbReference>
<dbReference type="GO" id="GO:0022857">
    <property type="term" value="F:transmembrane transporter activity"/>
    <property type="evidence" value="ECO:0007669"/>
    <property type="project" value="InterPro"/>
</dbReference>
<evidence type="ECO:0000313" key="9">
    <source>
        <dbReference type="EMBL" id="OAJ93338.1"/>
    </source>
</evidence>